<sequence length="56" mass="6618">MRHDYEPTLLFLTLPSRFLYSYSMLFEGMESSRTRAADAFIIVLLLISFFVPYYPS</sequence>
<dbReference type="OrthoDB" id="5591789at2759"/>
<organism evidence="2 3">
    <name type="scientific">Aspergillus sclerotiicarbonarius (strain CBS 121057 / IBT 28362)</name>
    <dbReference type="NCBI Taxonomy" id="1448318"/>
    <lineage>
        <taxon>Eukaryota</taxon>
        <taxon>Fungi</taxon>
        <taxon>Dikarya</taxon>
        <taxon>Ascomycota</taxon>
        <taxon>Pezizomycotina</taxon>
        <taxon>Eurotiomycetes</taxon>
        <taxon>Eurotiomycetidae</taxon>
        <taxon>Eurotiales</taxon>
        <taxon>Aspergillaceae</taxon>
        <taxon>Aspergillus</taxon>
        <taxon>Aspergillus subgen. Circumdati</taxon>
    </lineage>
</organism>
<keyword evidence="3" id="KW-1185">Reference proteome</keyword>
<keyword evidence="1" id="KW-0472">Membrane</keyword>
<dbReference type="Proteomes" id="UP000248423">
    <property type="component" value="Unassembled WGS sequence"/>
</dbReference>
<accession>A0A319E7Q4</accession>
<gene>
    <name evidence="2" type="ORF">BO78DRAFT_137339</name>
</gene>
<dbReference type="EMBL" id="KZ826354">
    <property type="protein sequence ID" value="PYI05871.1"/>
    <property type="molecule type" value="Genomic_DNA"/>
</dbReference>
<evidence type="ECO:0000256" key="1">
    <source>
        <dbReference type="SAM" id="Phobius"/>
    </source>
</evidence>
<protein>
    <submittedName>
        <fullName evidence="2">Uncharacterized protein</fullName>
    </submittedName>
</protein>
<reference evidence="2 3" key="1">
    <citation type="submission" date="2018-02" db="EMBL/GenBank/DDBJ databases">
        <title>The genomes of Aspergillus section Nigri reveals drivers in fungal speciation.</title>
        <authorList>
            <consortium name="DOE Joint Genome Institute"/>
            <person name="Vesth T.C."/>
            <person name="Nybo J."/>
            <person name="Theobald S."/>
            <person name="Brandl J."/>
            <person name="Frisvad J.C."/>
            <person name="Nielsen K.F."/>
            <person name="Lyhne E.K."/>
            <person name="Kogle M.E."/>
            <person name="Kuo A."/>
            <person name="Riley R."/>
            <person name="Clum A."/>
            <person name="Nolan M."/>
            <person name="Lipzen A."/>
            <person name="Salamov A."/>
            <person name="Henrissat B."/>
            <person name="Wiebenga A."/>
            <person name="De vries R.P."/>
            <person name="Grigoriev I.V."/>
            <person name="Mortensen U.H."/>
            <person name="Andersen M.R."/>
            <person name="Baker S.E."/>
        </authorList>
    </citation>
    <scope>NUCLEOTIDE SEQUENCE [LARGE SCALE GENOMIC DNA]</scope>
    <source>
        <strain evidence="2 3">CBS 121057</strain>
    </source>
</reference>
<proteinExistence type="predicted"/>
<dbReference type="AlphaFoldDB" id="A0A319E7Q4"/>
<evidence type="ECO:0000313" key="2">
    <source>
        <dbReference type="EMBL" id="PYI05871.1"/>
    </source>
</evidence>
<dbReference type="VEuPathDB" id="FungiDB:BO78DRAFT_137339"/>
<keyword evidence="1" id="KW-1133">Transmembrane helix</keyword>
<name>A0A319E7Q4_ASPSB</name>
<keyword evidence="1" id="KW-0812">Transmembrane</keyword>
<evidence type="ECO:0000313" key="3">
    <source>
        <dbReference type="Proteomes" id="UP000248423"/>
    </source>
</evidence>
<feature type="transmembrane region" description="Helical" evidence="1">
    <location>
        <begin position="36"/>
        <end position="54"/>
    </location>
</feature>